<dbReference type="InterPro" id="IPR001959">
    <property type="entry name" value="Transposase"/>
</dbReference>
<dbReference type="GO" id="GO:0003677">
    <property type="term" value="F:DNA binding"/>
    <property type="evidence" value="ECO:0007669"/>
    <property type="project" value="UniProtKB-KW"/>
</dbReference>
<dbReference type="InterPro" id="IPR051399">
    <property type="entry name" value="RNA-guided_DNA_endo/Transpos"/>
</dbReference>
<keyword evidence="3" id="KW-0815">Transposition</keyword>
<dbReference type="PANTHER" id="PTHR30405:SF25">
    <property type="entry name" value="RNA-GUIDED DNA ENDONUCLEASE INSQ-RELATED"/>
    <property type="match status" value="1"/>
</dbReference>
<dbReference type="Pfam" id="PF07282">
    <property type="entry name" value="Cas12f1-like_TNB"/>
    <property type="match status" value="1"/>
</dbReference>
<evidence type="ECO:0000256" key="7">
    <source>
        <dbReference type="ARBA" id="ARBA00023172"/>
    </source>
</evidence>
<comment type="similarity">
    <text evidence="2">In the N-terminal section; belongs to the transposase 2 family.</text>
</comment>
<name>A0A1Y3PFP4_9BACI</name>
<dbReference type="PANTHER" id="PTHR30405">
    <property type="entry name" value="TRANSPOSASE"/>
    <property type="match status" value="1"/>
</dbReference>
<dbReference type="AlphaFoldDB" id="A0A1Y3PFP4"/>
<accession>A0A1Y3PFP4</accession>
<evidence type="ECO:0000313" key="12">
    <source>
        <dbReference type="Proteomes" id="UP000196475"/>
    </source>
</evidence>
<evidence type="ECO:0000259" key="8">
    <source>
        <dbReference type="Pfam" id="PF01385"/>
    </source>
</evidence>
<evidence type="ECO:0000256" key="5">
    <source>
        <dbReference type="ARBA" id="ARBA00022833"/>
    </source>
</evidence>
<evidence type="ECO:0000256" key="6">
    <source>
        <dbReference type="ARBA" id="ARBA00023125"/>
    </source>
</evidence>
<proteinExistence type="inferred from homology"/>
<feature type="domain" description="Transposase putative helix-turn-helix" evidence="10">
    <location>
        <begin position="1"/>
        <end position="45"/>
    </location>
</feature>
<dbReference type="InterPro" id="IPR053522">
    <property type="entry name" value="RNA-guided_endonuclease_TnpB"/>
</dbReference>
<evidence type="ECO:0000256" key="4">
    <source>
        <dbReference type="ARBA" id="ARBA00022723"/>
    </source>
</evidence>
<gene>
    <name evidence="11" type="ORF">BAA01_01570</name>
</gene>
<evidence type="ECO:0000313" key="11">
    <source>
        <dbReference type="EMBL" id="OUM86160.1"/>
    </source>
</evidence>
<keyword evidence="4" id="KW-0479">Metal-binding</keyword>
<dbReference type="GO" id="GO:0046872">
    <property type="term" value="F:metal ion binding"/>
    <property type="evidence" value="ECO:0007669"/>
    <property type="project" value="UniProtKB-KW"/>
</dbReference>
<evidence type="ECO:0000256" key="3">
    <source>
        <dbReference type="ARBA" id="ARBA00022578"/>
    </source>
</evidence>
<evidence type="ECO:0000259" key="9">
    <source>
        <dbReference type="Pfam" id="PF07282"/>
    </source>
</evidence>
<dbReference type="Proteomes" id="UP000196475">
    <property type="component" value="Unassembled WGS sequence"/>
</dbReference>
<dbReference type="NCBIfam" id="TIGR01766">
    <property type="entry name" value="IS200/IS605 family accessory protein TnpB-like domain"/>
    <property type="match status" value="1"/>
</dbReference>
<dbReference type="NCBIfam" id="NF040570">
    <property type="entry name" value="guided_TnpB"/>
    <property type="match status" value="1"/>
</dbReference>
<keyword evidence="5" id="KW-0862">Zinc</keyword>
<dbReference type="EMBL" id="LZRT01000094">
    <property type="protein sequence ID" value="OUM86160.1"/>
    <property type="molecule type" value="Genomic_DNA"/>
</dbReference>
<evidence type="ECO:0000259" key="10">
    <source>
        <dbReference type="Pfam" id="PF12323"/>
    </source>
</evidence>
<organism evidence="11 12">
    <name type="scientific">Bacillus thermozeamaize</name>
    <dbReference type="NCBI Taxonomy" id="230954"/>
    <lineage>
        <taxon>Bacteria</taxon>
        <taxon>Bacillati</taxon>
        <taxon>Bacillota</taxon>
        <taxon>Bacilli</taxon>
        <taxon>Bacillales</taxon>
        <taxon>Bacillaceae</taxon>
        <taxon>Bacillus</taxon>
    </lineage>
</organism>
<keyword evidence="6" id="KW-0238">DNA-binding</keyword>
<dbReference type="Pfam" id="PF12323">
    <property type="entry name" value="HTH_OrfB_IS605"/>
    <property type="match status" value="1"/>
</dbReference>
<feature type="domain" description="Cas12f1-like TNB" evidence="9">
    <location>
        <begin position="292"/>
        <end position="360"/>
    </location>
</feature>
<evidence type="ECO:0000256" key="1">
    <source>
        <dbReference type="ARBA" id="ARBA00008761"/>
    </source>
</evidence>
<dbReference type="GO" id="GO:0032196">
    <property type="term" value="P:transposition"/>
    <property type="evidence" value="ECO:0007669"/>
    <property type="project" value="UniProtKB-KW"/>
</dbReference>
<sequence>MHKAYFFRLYPTKEQAQQIRRTIGCCRFVYNHFLARRKETYERDGTTLNQYACMRELSVLKQQHPWLKEVDSTALQRSVEELDDAFQRFFREKKGYPHFKCKKHLKQSYTSKRNGREDTKATIRIESNRIRLPKVGWVKFAKSREVQGRILSATVRLTPSGKFFVSVLVDTEIQPLEPKTNAIGVDLGLTHFAVLNTGERIPNHRHLRKLEEKLKHWQRILSRRKPGGRNREKARLKVARLHEKVRNARLDFLHKLSTRLIRENQVICLEDLRVQNLQQNHRVAGSIADASWSEFRRQLAYKAKWYGRQVVIVSPVFPSSQLCSFCGHRNTGTKDLSVRQWTCPVCGETHDRDVNAARNILREGLLLLGLSA</sequence>
<reference evidence="12" key="1">
    <citation type="submission" date="2016-06" db="EMBL/GenBank/DDBJ databases">
        <authorList>
            <person name="Nascimento L."/>
            <person name="Pereira R.V."/>
            <person name="Martins L.F."/>
            <person name="Quaggio R.B."/>
            <person name="Silva A.M."/>
            <person name="Setubal J.C."/>
        </authorList>
    </citation>
    <scope>NUCLEOTIDE SEQUENCE [LARGE SCALE GENOMIC DNA]</scope>
</reference>
<protein>
    <submittedName>
        <fullName evidence="11">Transposase</fullName>
    </submittedName>
</protein>
<dbReference type="InterPro" id="IPR010095">
    <property type="entry name" value="Cas12f1-like_TNB"/>
</dbReference>
<dbReference type="InterPro" id="IPR021027">
    <property type="entry name" value="Transposase_put_HTH"/>
</dbReference>
<evidence type="ECO:0000256" key="2">
    <source>
        <dbReference type="ARBA" id="ARBA00011044"/>
    </source>
</evidence>
<feature type="domain" description="Probable transposase IS891/IS1136/IS1341" evidence="8">
    <location>
        <begin position="167"/>
        <end position="279"/>
    </location>
</feature>
<comment type="caution">
    <text evidence="11">The sequence shown here is derived from an EMBL/GenBank/DDBJ whole genome shotgun (WGS) entry which is preliminary data.</text>
</comment>
<dbReference type="NCBIfam" id="NF038281">
    <property type="entry name" value="IS200_TnpB"/>
    <property type="match status" value="1"/>
</dbReference>
<comment type="similarity">
    <text evidence="1">In the C-terminal section; belongs to the transposase 35 family.</text>
</comment>
<dbReference type="GO" id="GO:0006310">
    <property type="term" value="P:DNA recombination"/>
    <property type="evidence" value="ECO:0007669"/>
    <property type="project" value="UniProtKB-KW"/>
</dbReference>
<dbReference type="Pfam" id="PF01385">
    <property type="entry name" value="OrfB_IS605"/>
    <property type="match status" value="1"/>
</dbReference>
<keyword evidence="7" id="KW-0233">DNA recombination</keyword>